<organism evidence="3 4">
    <name type="scientific">Tritrichomonas musculus</name>
    <dbReference type="NCBI Taxonomy" id="1915356"/>
    <lineage>
        <taxon>Eukaryota</taxon>
        <taxon>Metamonada</taxon>
        <taxon>Parabasalia</taxon>
        <taxon>Tritrichomonadida</taxon>
        <taxon>Tritrichomonadidae</taxon>
        <taxon>Tritrichomonas</taxon>
    </lineage>
</organism>
<dbReference type="EMBL" id="JAPFFF010000048">
    <property type="protein sequence ID" value="KAK8840172.1"/>
    <property type="molecule type" value="Genomic_DNA"/>
</dbReference>
<dbReference type="InterPro" id="IPR050767">
    <property type="entry name" value="Sel1_AlgK"/>
</dbReference>
<dbReference type="Gene3D" id="1.10.510.10">
    <property type="entry name" value="Transferase(Phosphotransferase) domain 1"/>
    <property type="match status" value="1"/>
</dbReference>
<dbReference type="Pfam" id="PF08238">
    <property type="entry name" value="Sel1"/>
    <property type="match status" value="19"/>
</dbReference>
<dbReference type="PANTHER" id="PTHR11102">
    <property type="entry name" value="SEL-1-LIKE PROTEIN"/>
    <property type="match status" value="1"/>
</dbReference>
<dbReference type="PANTHER" id="PTHR11102:SF160">
    <property type="entry name" value="ERAD-ASSOCIATED E3 UBIQUITIN-PROTEIN LIGASE COMPONENT HRD3"/>
    <property type="match status" value="1"/>
</dbReference>
<keyword evidence="4" id="KW-1185">Reference proteome</keyword>
<evidence type="ECO:0000259" key="2">
    <source>
        <dbReference type="PROSITE" id="PS50011"/>
    </source>
</evidence>
<protein>
    <recommendedName>
        <fullName evidence="2">Protein kinase domain-containing protein</fullName>
    </recommendedName>
</protein>
<dbReference type="PROSITE" id="PS50011">
    <property type="entry name" value="PROTEIN_KINASE_DOM"/>
    <property type="match status" value="1"/>
</dbReference>
<dbReference type="Gene3D" id="1.25.40.10">
    <property type="entry name" value="Tetratricopeptide repeat domain"/>
    <property type="match status" value="5"/>
</dbReference>
<dbReference type="InterPro" id="IPR000719">
    <property type="entry name" value="Prot_kinase_dom"/>
</dbReference>
<comment type="caution">
    <text evidence="3">The sequence shown here is derived from an EMBL/GenBank/DDBJ whole genome shotgun (WGS) entry which is preliminary data.</text>
</comment>
<dbReference type="Pfam" id="PF00069">
    <property type="entry name" value="Pkinase"/>
    <property type="match status" value="1"/>
</dbReference>
<dbReference type="InterPro" id="IPR008271">
    <property type="entry name" value="Ser/Thr_kinase_AS"/>
</dbReference>
<dbReference type="Proteomes" id="UP001470230">
    <property type="component" value="Unassembled WGS sequence"/>
</dbReference>
<dbReference type="SUPFAM" id="SSF81901">
    <property type="entry name" value="HCP-like"/>
    <property type="match status" value="5"/>
</dbReference>
<dbReference type="SUPFAM" id="SSF56112">
    <property type="entry name" value="Protein kinase-like (PK-like)"/>
    <property type="match status" value="1"/>
</dbReference>
<evidence type="ECO:0000313" key="3">
    <source>
        <dbReference type="EMBL" id="KAK8840172.1"/>
    </source>
</evidence>
<gene>
    <name evidence="3" type="ORF">M9Y10_031112</name>
</gene>
<dbReference type="InterPro" id="IPR011009">
    <property type="entry name" value="Kinase-like_dom_sf"/>
</dbReference>
<name>A0ABR2H1U0_9EUKA</name>
<dbReference type="InterPro" id="IPR006597">
    <property type="entry name" value="Sel1-like"/>
</dbReference>
<accession>A0ABR2H1U0</accession>
<evidence type="ECO:0000313" key="4">
    <source>
        <dbReference type="Proteomes" id="UP001470230"/>
    </source>
</evidence>
<proteinExistence type="inferred from homology"/>
<feature type="domain" description="Protein kinase" evidence="2">
    <location>
        <begin position="269"/>
        <end position="517"/>
    </location>
</feature>
<dbReference type="SMART" id="SM00671">
    <property type="entry name" value="SEL1"/>
    <property type="match status" value="20"/>
</dbReference>
<evidence type="ECO:0000256" key="1">
    <source>
        <dbReference type="ARBA" id="ARBA00038101"/>
    </source>
</evidence>
<dbReference type="SMART" id="SM00220">
    <property type="entry name" value="S_TKc"/>
    <property type="match status" value="1"/>
</dbReference>
<comment type="similarity">
    <text evidence="1">Belongs to the sel-1 family.</text>
</comment>
<dbReference type="PROSITE" id="PS00108">
    <property type="entry name" value="PROTEIN_KINASE_ST"/>
    <property type="match status" value="1"/>
</dbReference>
<reference evidence="3 4" key="1">
    <citation type="submission" date="2024-04" db="EMBL/GenBank/DDBJ databases">
        <title>Tritrichomonas musculus Genome.</title>
        <authorList>
            <person name="Alves-Ferreira E."/>
            <person name="Grigg M."/>
            <person name="Lorenzi H."/>
            <person name="Galac M."/>
        </authorList>
    </citation>
    <scope>NUCLEOTIDE SEQUENCE [LARGE SCALE GENOMIC DNA]</scope>
    <source>
        <strain evidence="3 4">EAF2021</strain>
    </source>
</reference>
<sequence length="1430" mass="168418">MNELLPDFSFQDMPDQYYSLLNQIQNETIKKIFTYFDFFYIDLSNPDIINSNTEECIPNEYNINLFFEKYLNYFKFITYYITNTSPRFPHSIESNTKSTGSKFNPISAKVNFIICIEQGCFIFEQIALSAVYSNLRRLKENDISILNFSISFHNEAPTKSENEANEEIKNFCSISANSKEIKNNQFVRYLIRPILGYLIRRYFYPTQYFYNKSFFVFDQPTIANFESQIKEQFLFLPTEFINFQPKQEKIYDSNNNQYKIFNENDFIKLRSIYINSQANFDLVIHCDSLYIFMLKNFINKKTIPFEIQREIEFCKQYSNRCITQFYGFVKKDEKIVGIAYEYMSNGSLDSYMNSNPNKFDKLYSLLVLARIFQGIFYLHSNSLIHRDIKPSNILINHDDIPYISDFPSIRHPIDEKAEPDEQYTGDLGTPLYMSPEQFRNDQISYSTDIYSFGLIIYFIFEKTDLRSNYSNFTSDETILINGVSSNVQKLFQKCIKFNPKERIELDGIQIKIMDEIFDLVKNDLRCPGKLINYDKNKIIDLLYESDILSKIDTNEVVHRNNPEILFRYGFAYYKGKGFERDINLSIKYLSQASNLNHLKSQYYLGLIYYEDNSNFHDINKAIHYFSLAANQDDHLSQYYLGVIYSERKSDHYDINKSIHYLLLSANNNYTKSQFYLGKMYYEGDHITRDINKSILYFTLAANQNHPESLYYLGVIYYNNKYVKCNIKKSLHFFNLSSNLNYSYAQYELGLIYYRGKYVERDIDKSIHYFNLSANQNNSKAQYYLGLIYYNGKYIQQDVNKSIQYFLKSANQKNASSQYYLGLIYFEGKYVSQDIKKSIYYYTLAANQNHILSQANIGLLYYKGKYVSRDIKKSIHYLTLAANQNQADSQSILGAIYLAGIDIQRDINKAIHYLTLSANKNNPVAQMFLGHIYYQGRFVTRDINKAIHYFTLSANQKNREAQYILGSIYYGCEYVSRDINKAVYYFTLSAEQNHPESQNYLGHIYYDRKYGLHDINKSIHYLQLAANQNNLDSQYFLGIIYYEDLYITPDIYKSIHYFQLAANQNCDLAQFYLGLIYYEGNHITRDIKKSIHYFTLAADQNYLKAQLFLGFIYYGDIDVPCDIHKSIHFFTLAANKNSSYAQFFLGCIYYEGIYISANINKSIYYFTLAANQCHPEAQCYLGYIYLIEKSIQDIQKGIKYIQYSAENENRNAQQILADLIFEGKYLKRDMTKVVHLYKETSCFNNQFSKNNLGVIYRNGTDTLDKNISMAKEYFNEAIQQKNDKLSMMNLCNILLKEFPDISSQDYDKLIRLLFQLKSEEIYPAKLWLGFIIVSKHSMIDKEIIQNEYAGIVECSDDFINEIILIWKGIKLLYPDNKSFLAQFNELINIDYVYILFSVNIYKKIMNNGAKKVSKLKDINELFYEGLGYDLK</sequence>
<dbReference type="InterPro" id="IPR011990">
    <property type="entry name" value="TPR-like_helical_dom_sf"/>
</dbReference>